<sequence>MPMFVVNTNVEKDSVKPELLSEATQELAKAMGKPAQINVFDILQGQSSQAHEPPLRPRVHRVATAKVPAGQYIAVHIIPDQMMMFGGKGDPCALCSLTSIGKISGAQNKQYSKLLMGLLSKHLGISPDRIYINFVDIEAANVAWNNTTFG</sequence>
<evidence type="ECO:0000256" key="1">
    <source>
        <dbReference type="ARBA" id="ARBA00004613"/>
    </source>
</evidence>
<evidence type="ECO:0000256" key="7">
    <source>
        <dbReference type="ARBA" id="ARBA00036823"/>
    </source>
</evidence>
<dbReference type="Proteomes" id="UP000316079">
    <property type="component" value="Unassembled WGS sequence"/>
</dbReference>
<dbReference type="AlphaFoldDB" id="A0A553MNF9"/>
<dbReference type="PANTHER" id="PTHR11954">
    <property type="entry name" value="D-DOPACHROME DECARBOXYLASE"/>
    <property type="match status" value="1"/>
</dbReference>
<dbReference type="InterPro" id="IPR019829">
    <property type="entry name" value="Macrophage_inhib_fac_CS"/>
</dbReference>
<comment type="catalytic activity">
    <reaction evidence="7">
        <text>L-dopachrome = 5,6-dihydroxyindole-2-carboxylate</text>
        <dbReference type="Rhea" id="RHEA:13041"/>
        <dbReference type="ChEBI" id="CHEBI:16875"/>
        <dbReference type="ChEBI" id="CHEBI:57509"/>
        <dbReference type="EC" id="5.3.3.12"/>
    </reaction>
</comment>
<dbReference type="PANTHER" id="PTHR11954:SF6">
    <property type="entry name" value="MACROPHAGE MIGRATION INHIBITORY FACTOR"/>
    <property type="match status" value="1"/>
</dbReference>
<keyword evidence="15" id="KW-1185">Reference proteome</keyword>
<evidence type="ECO:0000256" key="3">
    <source>
        <dbReference type="ARBA" id="ARBA00022514"/>
    </source>
</evidence>
<evidence type="ECO:0000256" key="8">
    <source>
        <dbReference type="ARBA" id="ARBA00038932"/>
    </source>
</evidence>
<evidence type="ECO:0000256" key="12">
    <source>
        <dbReference type="ARBA" id="ARBA00041912"/>
    </source>
</evidence>
<dbReference type="GO" id="GO:0050178">
    <property type="term" value="F:phenylpyruvate tautomerase activity"/>
    <property type="evidence" value="ECO:0007669"/>
    <property type="project" value="UniProtKB-EC"/>
</dbReference>
<dbReference type="Pfam" id="PF01187">
    <property type="entry name" value="MIF"/>
    <property type="match status" value="2"/>
</dbReference>
<name>A0A553MNF9_9TELE</name>
<evidence type="ECO:0000313" key="15">
    <source>
        <dbReference type="Proteomes" id="UP000316079"/>
    </source>
</evidence>
<dbReference type="InterPro" id="IPR014347">
    <property type="entry name" value="Tautomerase/MIF_sf"/>
</dbReference>
<comment type="caution">
    <text evidence="14">The sequence shown here is derived from an EMBL/GenBank/DDBJ whole genome shotgun (WGS) entry which is preliminary data.</text>
</comment>
<organism evidence="14 15">
    <name type="scientific">Danionella cerebrum</name>
    <dbReference type="NCBI Taxonomy" id="2873325"/>
    <lineage>
        <taxon>Eukaryota</taxon>
        <taxon>Metazoa</taxon>
        <taxon>Chordata</taxon>
        <taxon>Craniata</taxon>
        <taxon>Vertebrata</taxon>
        <taxon>Euteleostomi</taxon>
        <taxon>Actinopterygii</taxon>
        <taxon>Neopterygii</taxon>
        <taxon>Teleostei</taxon>
        <taxon>Ostariophysi</taxon>
        <taxon>Cypriniformes</taxon>
        <taxon>Danionidae</taxon>
        <taxon>Danioninae</taxon>
        <taxon>Danionella</taxon>
    </lineage>
</organism>
<dbReference type="SUPFAM" id="SSF55331">
    <property type="entry name" value="Tautomerase/MIF"/>
    <property type="match status" value="2"/>
</dbReference>
<evidence type="ECO:0000256" key="11">
    <source>
        <dbReference type="ARBA" id="ARBA00041631"/>
    </source>
</evidence>
<dbReference type="Gene3D" id="3.30.429.10">
    <property type="entry name" value="Macrophage Migration Inhibitory Factor"/>
    <property type="match status" value="1"/>
</dbReference>
<evidence type="ECO:0000256" key="9">
    <source>
        <dbReference type="ARBA" id="ARBA00039086"/>
    </source>
</evidence>
<evidence type="ECO:0000256" key="5">
    <source>
        <dbReference type="ARBA" id="ARBA00023235"/>
    </source>
</evidence>
<evidence type="ECO:0000313" key="14">
    <source>
        <dbReference type="EMBL" id="TRY54721.1"/>
    </source>
</evidence>
<gene>
    <name evidence="14" type="ORF">DNTS_031247</name>
</gene>
<dbReference type="GO" id="GO:0004167">
    <property type="term" value="F:dopachrome isomerase activity"/>
    <property type="evidence" value="ECO:0007669"/>
    <property type="project" value="UniProtKB-EC"/>
</dbReference>
<dbReference type="GO" id="GO:0005125">
    <property type="term" value="F:cytokine activity"/>
    <property type="evidence" value="ECO:0007669"/>
    <property type="project" value="UniProtKB-KW"/>
</dbReference>
<dbReference type="EC" id="5.3.2.1" evidence="9"/>
<dbReference type="STRING" id="623744.A0A553MNF9"/>
<evidence type="ECO:0000256" key="2">
    <source>
        <dbReference type="ARBA" id="ARBA00005851"/>
    </source>
</evidence>
<evidence type="ECO:0000256" key="6">
    <source>
        <dbReference type="ARBA" id="ARBA00036735"/>
    </source>
</evidence>
<protein>
    <recommendedName>
        <fullName evidence="10">Macrophage migration inhibitory factor</fullName>
        <ecNumber evidence="9">5.3.2.1</ecNumber>
        <ecNumber evidence="8">5.3.3.12</ecNumber>
    </recommendedName>
    <alternativeName>
        <fullName evidence="13">L-dopachrome isomerase</fullName>
    </alternativeName>
    <alternativeName>
        <fullName evidence="11">L-dopachrome tautomerase</fullName>
    </alternativeName>
    <alternativeName>
        <fullName evidence="12">Phenylpyruvate tautomerase</fullName>
    </alternativeName>
</protein>
<keyword evidence="5" id="KW-0413">Isomerase</keyword>
<dbReference type="PROSITE" id="PS01158">
    <property type="entry name" value="MIF"/>
    <property type="match status" value="1"/>
</dbReference>
<comment type="catalytic activity">
    <reaction evidence="6">
        <text>3-phenylpyruvate = enol-phenylpyruvate</text>
        <dbReference type="Rhea" id="RHEA:17097"/>
        <dbReference type="ChEBI" id="CHEBI:16815"/>
        <dbReference type="ChEBI" id="CHEBI:18005"/>
        <dbReference type="EC" id="5.3.2.1"/>
    </reaction>
</comment>
<dbReference type="EC" id="5.3.3.12" evidence="8"/>
<dbReference type="OrthoDB" id="255819at2759"/>
<dbReference type="EMBL" id="SRMA01027341">
    <property type="protein sequence ID" value="TRY54721.1"/>
    <property type="molecule type" value="Genomic_DNA"/>
</dbReference>
<keyword evidence="3" id="KW-0202">Cytokine</keyword>
<keyword evidence="4" id="KW-0964">Secreted</keyword>
<reference evidence="14 15" key="1">
    <citation type="journal article" date="2019" name="Sci. Data">
        <title>Hybrid genome assembly and annotation of Danionella translucida.</title>
        <authorList>
            <person name="Kadobianskyi M."/>
            <person name="Schulze L."/>
            <person name="Schuelke M."/>
            <person name="Judkewitz B."/>
        </authorList>
    </citation>
    <scope>NUCLEOTIDE SEQUENCE [LARGE SCALE GENOMIC DNA]</scope>
    <source>
        <strain evidence="14 15">Bolton</strain>
    </source>
</reference>
<comment type="similarity">
    <text evidence="2">Belongs to the MIF family.</text>
</comment>
<dbReference type="GO" id="GO:0005615">
    <property type="term" value="C:extracellular space"/>
    <property type="evidence" value="ECO:0007669"/>
    <property type="project" value="UniProtKB-KW"/>
</dbReference>
<comment type="subcellular location">
    <subcellularLocation>
        <location evidence="1">Secreted</location>
    </subcellularLocation>
</comment>
<evidence type="ECO:0000256" key="10">
    <source>
        <dbReference type="ARBA" id="ARBA00039619"/>
    </source>
</evidence>
<dbReference type="InterPro" id="IPR001398">
    <property type="entry name" value="Macrophage_inhib_fac"/>
</dbReference>
<proteinExistence type="inferred from homology"/>
<evidence type="ECO:0000256" key="4">
    <source>
        <dbReference type="ARBA" id="ARBA00022525"/>
    </source>
</evidence>
<evidence type="ECO:0000256" key="13">
    <source>
        <dbReference type="ARBA" id="ARBA00042730"/>
    </source>
</evidence>
<accession>A0A553MNF9</accession>